<evidence type="ECO:0000313" key="7">
    <source>
        <dbReference type="Proteomes" id="UP000243342"/>
    </source>
</evidence>
<organism evidence="6 7">
    <name type="scientific">Mangrovactinospora gilvigrisea</name>
    <dbReference type="NCBI Taxonomy" id="1428644"/>
    <lineage>
        <taxon>Bacteria</taxon>
        <taxon>Bacillati</taxon>
        <taxon>Actinomycetota</taxon>
        <taxon>Actinomycetes</taxon>
        <taxon>Kitasatosporales</taxon>
        <taxon>Streptomycetaceae</taxon>
        <taxon>Mangrovactinospora</taxon>
    </lineage>
</organism>
<dbReference type="InterPro" id="IPR018485">
    <property type="entry name" value="FGGY_C"/>
</dbReference>
<gene>
    <name evidence="6" type="ORF">BIV57_20055</name>
</gene>
<dbReference type="Pfam" id="PF02782">
    <property type="entry name" value="FGGY_C"/>
    <property type="match status" value="1"/>
</dbReference>
<dbReference type="STRING" id="1428644.BIV57_20055"/>
<keyword evidence="7" id="KW-1185">Reference proteome</keyword>
<dbReference type="SUPFAM" id="SSF53067">
    <property type="entry name" value="Actin-like ATPase domain"/>
    <property type="match status" value="2"/>
</dbReference>
<comment type="similarity">
    <text evidence="1">Belongs to the FGGY kinase family.</text>
</comment>
<dbReference type="PIRSF" id="PIRSF000538">
    <property type="entry name" value="GlpK"/>
    <property type="match status" value="1"/>
</dbReference>
<comment type="caution">
    <text evidence="6">The sequence shown here is derived from an EMBL/GenBank/DDBJ whole genome shotgun (WGS) entry which is preliminary data.</text>
</comment>
<dbReference type="RefSeq" id="WP_071658317.1">
    <property type="nucleotide sequence ID" value="NZ_MLCF01000133.1"/>
</dbReference>
<evidence type="ECO:0000259" key="5">
    <source>
        <dbReference type="Pfam" id="PF02782"/>
    </source>
</evidence>
<dbReference type="EMBL" id="MLCF01000133">
    <property type="protein sequence ID" value="OIV35701.1"/>
    <property type="molecule type" value="Genomic_DNA"/>
</dbReference>
<accession>A0A1J7BAS1</accession>
<dbReference type="OrthoDB" id="9782710at2"/>
<name>A0A1J7BAS1_9ACTN</name>
<evidence type="ECO:0000256" key="2">
    <source>
        <dbReference type="ARBA" id="ARBA00022679"/>
    </source>
</evidence>
<dbReference type="PANTHER" id="PTHR43095:SF3">
    <property type="entry name" value="L-XYLULOSE_3-KETO-L-GULONATE KINASE"/>
    <property type="match status" value="1"/>
</dbReference>
<dbReference type="GO" id="GO:0005975">
    <property type="term" value="P:carbohydrate metabolic process"/>
    <property type="evidence" value="ECO:0007669"/>
    <property type="project" value="InterPro"/>
</dbReference>
<dbReference type="AlphaFoldDB" id="A0A1J7BAS1"/>
<dbReference type="InterPro" id="IPR000577">
    <property type="entry name" value="Carb_kinase_FGGY"/>
</dbReference>
<keyword evidence="3 6" id="KW-0418">Kinase</keyword>
<evidence type="ECO:0000259" key="4">
    <source>
        <dbReference type="Pfam" id="PF00370"/>
    </source>
</evidence>
<evidence type="ECO:0000256" key="3">
    <source>
        <dbReference type="ARBA" id="ARBA00022777"/>
    </source>
</evidence>
<dbReference type="InterPro" id="IPR018484">
    <property type="entry name" value="FGGY_N"/>
</dbReference>
<dbReference type="InterPro" id="IPR043129">
    <property type="entry name" value="ATPase_NBD"/>
</dbReference>
<evidence type="ECO:0000313" key="6">
    <source>
        <dbReference type="EMBL" id="OIV35701.1"/>
    </source>
</evidence>
<dbReference type="GO" id="GO:0016301">
    <property type="term" value="F:kinase activity"/>
    <property type="evidence" value="ECO:0007669"/>
    <property type="project" value="UniProtKB-KW"/>
</dbReference>
<proteinExistence type="inferred from homology"/>
<dbReference type="InterPro" id="IPR050406">
    <property type="entry name" value="FGGY_Carb_Kinase"/>
</dbReference>
<feature type="domain" description="Carbohydrate kinase FGGY N-terminal" evidence="4">
    <location>
        <begin position="1"/>
        <end position="254"/>
    </location>
</feature>
<dbReference type="Pfam" id="PF00370">
    <property type="entry name" value="FGGY_N"/>
    <property type="match status" value="1"/>
</dbReference>
<dbReference type="Proteomes" id="UP000243342">
    <property type="component" value="Unassembled WGS sequence"/>
</dbReference>
<reference evidence="6 7" key="1">
    <citation type="submission" date="2016-10" db="EMBL/GenBank/DDBJ databases">
        <title>Genome sequence of Streptomyces gilvigriseus MUSC 26.</title>
        <authorList>
            <person name="Lee L.-H."/>
            <person name="Ser H.-L."/>
        </authorList>
    </citation>
    <scope>NUCLEOTIDE SEQUENCE [LARGE SCALE GENOMIC DNA]</scope>
    <source>
        <strain evidence="6 7">MUSC 26</strain>
    </source>
</reference>
<dbReference type="Gene3D" id="3.30.420.40">
    <property type="match status" value="2"/>
</dbReference>
<dbReference type="PANTHER" id="PTHR43095">
    <property type="entry name" value="SUGAR KINASE"/>
    <property type="match status" value="1"/>
</dbReference>
<protein>
    <submittedName>
        <fullName evidence="6">Carbohydrate kinase</fullName>
    </submittedName>
</protein>
<evidence type="ECO:0000256" key="1">
    <source>
        <dbReference type="ARBA" id="ARBA00009156"/>
    </source>
</evidence>
<keyword evidence="2" id="KW-0808">Transferase</keyword>
<feature type="domain" description="Carbohydrate kinase FGGY C-terminal" evidence="5">
    <location>
        <begin position="333"/>
        <end position="450"/>
    </location>
</feature>
<sequence length="511" mass="52942">MIVGVDVGTSVTKAQLLGRDGRSGPVHEARGTLRTAPGGRVEQDLDEVVRTVEEVVRAAAADAAAFDGQPGETLEALAITGQGDGLWLRDADGRSVGPAISWLDGRASDRVARWSQPGPDGAEPVLETVHRLTGSGMFPGSAGPLLAHLAEREPERLERAAVAGYCVDAVVQRFTGEITVDASDASLPFLDVPSRTYNEAAVAACGLTAQRRLLAEPAAPGQLFALLPEAALRLGLPSGLPVSAGPFDIPACGFGAGLSEAGQGNLILGTTLACTVRTDKAGPQEMPGFDAQGPAGMWLATPYPDRHLRVMPAMVGTAGLDWVLGLIGAGVGDLEDLLAASPAGANGVTALPFLSPGGERAPFVDALARGRFDGLNLAAGRADLVRALCEAVAYSARHCMEALGLAGEVSACGGGARSAAWSRIFADVLGRDLHIPVEEGVGVRGAAKVAWDALGAPVGEERVRGPRRVVRADPAAAEHYEAGYGHYRAELERARADWHAPHREQSRGYTS</sequence>